<feature type="compositionally biased region" description="Basic and acidic residues" evidence="4">
    <location>
        <begin position="486"/>
        <end position="505"/>
    </location>
</feature>
<accession>F0V806</accession>
<dbReference type="Gene3D" id="1.25.40.10">
    <property type="entry name" value="Tetratricopeptide repeat domain"/>
    <property type="match status" value="1"/>
</dbReference>
<feature type="compositionally biased region" description="Basic and acidic residues" evidence="4">
    <location>
        <begin position="257"/>
        <end position="281"/>
    </location>
</feature>
<evidence type="ECO:0000256" key="4">
    <source>
        <dbReference type="SAM" id="MobiDB-lite"/>
    </source>
</evidence>
<dbReference type="InterPro" id="IPR039663">
    <property type="entry name" value="AIP/AIPL1/TTC9"/>
</dbReference>
<dbReference type="InterPro" id="IPR019734">
    <property type="entry name" value="TPR_rpt"/>
</dbReference>
<feature type="region of interest" description="Disordered" evidence="4">
    <location>
        <begin position="348"/>
        <end position="388"/>
    </location>
</feature>
<dbReference type="Proteomes" id="UP000007494">
    <property type="component" value="Chromosome Ib"/>
</dbReference>
<feature type="compositionally biased region" description="Low complexity" evidence="4">
    <location>
        <begin position="349"/>
        <end position="384"/>
    </location>
</feature>
<dbReference type="GeneID" id="13445896"/>
<keyword evidence="5" id="KW-0413">Isomerase</keyword>
<dbReference type="VEuPathDB" id="ToxoDB:NCLIV_003325"/>
<keyword evidence="2 3" id="KW-0802">TPR repeat</keyword>
<feature type="repeat" description="TPR" evidence="3">
    <location>
        <begin position="711"/>
        <end position="744"/>
    </location>
</feature>
<dbReference type="GO" id="GO:0016853">
    <property type="term" value="F:isomerase activity"/>
    <property type="evidence" value="ECO:0007669"/>
    <property type="project" value="UniProtKB-KW"/>
</dbReference>
<dbReference type="SUPFAM" id="SSF48452">
    <property type="entry name" value="TPR-like"/>
    <property type="match status" value="1"/>
</dbReference>
<name>F0V806_NEOCL</name>
<dbReference type="OMA" id="DVCLHYW"/>
<evidence type="ECO:0000256" key="1">
    <source>
        <dbReference type="ARBA" id="ARBA00022737"/>
    </source>
</evidence>
<feature type="compositionally biased region" description="Acidic residues" evidence="4">
    <location>
        <begin position="586"/>
        <end position="598"/>
    </location>
</feature>
<dbReference type="eggNOG" id="KOG0543">
    <property type="taxonomic scope" value="Eukaryota"/>
</dbReference>
<protein>
    <submittedName>
        <fullName evidence="5">Fkbp-type peptidyl-prolyl cis-trans isomerase,related</fullName>
    </submittedName>
</protein>
<dbReference type="InterPro" id="IPR011990">
    <property type="entry name" value="TPR-like_helical_dom_sf"/>
</dbReference>
<dbReference type="PROSITE" id="PS50005">
    <property type="entry name" value="TPR"/>
    <property type="match status" value="1"/>
</dbReference>
<feature type="region of interest" description="Disordered" evidence="4">
    <location>
        <begin position="250"/>
        <end position="281"/>
    </location>
</feature>
<evidence type="ECO:0000313" key="6">
    <source>
        <dbReference type="Proteomes" id="UP000007494"/>
    </source>
</evidence>
<evidence type="ECO:0000313" key="5">
    <source>
        <dbReference type="EMBL" id="CBZ49847.1"/>
    </source>
</evidence>
<keyword evidence="6" id="KW-1185">Reference proteome</keyword>
<dbReference type="AlphaFoldDB" id="F0V806"/>
<reference evidence="6" key="1">
    <citation type="journal article" date="2012" name="PLoS Pathog.">
        <title>Comparative genomics of the apicomplexan parasites Toxoplasma gondii and Neospora caninum: Coccidia differing in host range and transmission strategy.</title>
        <authorList>
            <person name="Reid A.J."/>
            <person name="Vermont S.J."/>
            <person name="Cotton J.A."/>
            <person name="Harris D."/>
            <person name="Hill-Cawthorne G.A."/>
            <person name="Konen-Waisman S."/>
            <person name="Latham S.M."/>
            <person name="Mourier T."/>
            <person name="Norton R."/>
            <person name="Quail M.A."/>
            <person name="Sanders M."/>
            <person name="Shanmugam D."/>
            <person name="Sohal A."/>
            <person name="Wasmuth J.D."/>
            <person name="Brunk B."/>
            <person name="Grigg M.E."/>
            <person name="Howard J.C."/>
            <person name="Parkinson J."/>
            <person name="Roos D.S."/>
            <person name="Trees A.J."/>
            <person name="Berriman M."/>
            <person name="Pain A."/>
            <person name="Wastling J.M."/>
        </authorList>
    </citation>
    <scope>NUCLEOTIDE SEQUENCE [LARGE SCALE GENOMIC DNA]</scope>
    <source>
        <strain evidence="6">Liverpool</strain>
    </source>
</reference>
<dbReference type="SMART" id="SM00028">
    <property type="entry name" value="TPR"/>
    <property type="match status" value="3"/>
</dbReference>
<gene>
    <name evidence="5" type="ORF">NCLIV_003325</name>
</gene>
<feature type="compositionally biased region" description="Basic and acidic residues" evidence="4">
    <location>
        <begin position="599"/>
        <end position="610"/>
    </location>
</feature>
<evidence type="ECO:0000256" key="2">
    <source>
        <dbReference type="ARBA" id="ARBA00022803"/>
    </source>
</evidence>
<dbReference type="InParanoid" id="F0V806"/>
<dbReference type="RefSeq" id="XP_003879882.1">
    <property type="nucleotide sequence ID" value="XM_003879833.1"/>
</dbReference>
<dbReference type="EMBL" id="FR823381">
    <property type="protein sequence ID" value="CBZ49847.1"/>
    <property type="molecule type" value="Genomic_DNA"/>
</dbReference>
<feature type="compositionally biased region" description="Low complexity" evidence="4">
    <location>
        <begin position="567"/>
        <end position="578"/>
    </location>
</feature>
<dbReference type="PANTHER" id="PTHR11242">
    <property type="entry name" value="ARYL HYDROCARBON RECEPTOR INTERACTING PROTEIN RELATED"/>
    <property type="match status" value="1"/>
</dbReference>
<organism evidence="5 6">
    <name type="scientific">Neospora caninum (strain Liverpool)</name>
    <dbReference type="NCBI Taxonomy" id="572307"/>
    <lineage>
        <taxon>Eukaryota</taxon>
        <taxon>Sar</taxon>
        <taxon>Alveolata</taxon>
        <taxon>Apicomplexa</taxon>
        <taxon>Conoidasida</taxon>
        <taxon>Coccidia</taxon>
        <taxon>Eucoccidiorida</taxon>
        <taxon>Eimeriorina</taxon>
        <taxon>Sarcocystidae</taxon>
        <taxon>Neospora</taxon>
    </lineage>
</organism>
<dbReference type="PANTHER" id="PTHR11242:SF0">
    <property type="entry name" value="TPR_REGION DOMAIN-CONTAINING PROTEIN"/>
    <property type="match status" value="1"/>
</dbReference>
<feature type="region of interest" description="Disordered" evidence="4">
    <location>
        <begin position="563"/>
        <end position="625"/>
    </location>
</feature>
<feature type="region of interest" description="Disordered" evidence="4">
    <location>
        <begin position="444"/>
        <end position="516"/>
    </location>
</feature>
<dbReference type="Pfam" id="PF13181">
    <property type="entry name" value="TPR_8"/>
    <property type="match status" value="1"/>
</dbReference>
<sequence>MDDRCVSGLTSLLMLSSSLPHCVPPCLPPCLRPLSSSAASSASSSRAPNGAPDLQDVCGDRSVLLLQLPWTEKPPELSSSHVASNGHFSNPFLSQPPLAGNLACVSAVVWAVGEEPPEATPEALRRLEPPETSEFVISKRLVRIGGSEIPPGLSDALLRTRPGDVARVYIHPDKGFKGVYPRTLRQAVVEDDFLLADVCLHYWTLFENLTPSPSRSSCPLDHALSWASPTRCARFDSPRSCQLCPSALPANGGDAGADQREGGTERHSGAIGDKEERGQAAEEDFPKDLVLFFAYDRLKRDSHVSNTWRDESSNVSFSYHTFSGQSTTDTLDLARVQVSFALPRPHFLPSSARSPSSPPSASLASSPCPDSAVPAFRPSASTSPPVSPSPVLFHACASSLEEDETTPQVFEFLLDEEEAPYRGIESLVRNLRVGQAGDAWLSGQFAAPGKTAGSEETDRNGTTCDGEKDKASGEQGLQKSNGQRAAADKEERARERDGQEGEKGKVAGSSAGAAEDHRHREAGFINMGDDQAGYVRAKVSRMQTPMNKNAEGENRGNLSCCAPSGCSSTAARSPTASPVEKRAPVEEQDTDSQAEGCEDAGKGRGKKNENAEETEDDTEAQREDSRSAQCCRLLRGFVVRGIYPLPEPHHLATPDEKISMAKFIRENGNCWFKKGNFERALRRYLMSEKYLEYLGGGASESDTQRARPDLHAVRLNAAQCYNALGKFDQAKGYCEKVLKEDPENVKGLWRLSVAFAGQGDYLAAERTAQQALALKPQNAEVLQWVSSLKNRGKTEDKHLLGGFKGIFCSSGRDETEATN</sequence>
<dbReference type="OrthoDB" id="2423701at2759"/>
<evidence type="ECO:0000256" key="3">
    <source>
        <dbReference type="PROSITE-ProRule" id="PRU00339"/>
    </source>
</evidence>
<proteinExistence type="predicted"/>
<keyword evidence="1" id="KW-0677">Repeat</keyword>